<name>V4AC24_LOTGI</name>
<dbReference type="Proteomes" id="UP000030746">
    <property type="component" value="Unassembled WGS sequence"/>
</dbReference>
<dbReference type="CTD" id="20243954"/>
<gene>
    <name evidence="2" type="ORF">LOTGIDRAFT_176726</name>
</gene>
<evidence type="ECO:0000313" key="3">
    <source>
        <dbReference type="Proteomes" id="UP000030746"/>
    </source>
</evidence>
<sequence>MGERYEQNCQNYKNFRKKIMKLEIEIANRRKKEGNNNSISIGDRVLVKQDHHNKFSTKFNPKIFKVIHKFGNSVIVETVEKPYVRYKRNVTHIKKYYESDRNREIKSETSNKNVFDDISYKVPNQNDHSAIFGNDHTIVPNQNINPDSVSNQSNIDHDDSSDESIKTFNSYQRPKRNRKRPLRYRND</sequence>
<evidence type="ECO:0000256" key="1">
    <source>
        <dbReference type="SAM" id="MobiDB-lite"/>
    </source>
</evidence>
<feature type="region of interest" description="Disordered" evidence="1">
    <location>
        <begin position="142"/>
        <end position="187"/>
    </location>
</feature>
<dbReference type="RefSeq" id="XP_009054950.1">
    <property type="nucleotide sequence ID" value="XM_009056702.1"/>
</dbReference>
<dbReference type="EMBL" id="KB201842">
    <property type="protein sequence ID" value="ESO94362.1"/>
    <property type="molecule type" value="Genomic_DNA"/>
</dbReference>
<accession>V4AC24</accession>
<keyword evidence="3" id="KW-1185">Reference proteome</keyword>
<feature type="compositionally biased region" description="Polar residues" evidence="1">
    <location>
        <begin position="142"/>
        <end position="154"/>
    </location>
</feature>
<dbReference type="STRING" id="225164.V4AC24"/>
<dbReference type="KEGG" id="lgi:LOTGIDRAFT_176726"/>
<proteinExistence type="predicted"/>
<dbReference type="OMA" id="APMELMT"/>
<feature type="compositionally biased region" description="Basic residues" evidence="1">
    <location>
        <begin position="173"/>
        <end position="187"/>
    </location>
</feature>
<evidence type="ECO:0000313" key="2">
    <source>
        <dbReference type="EMBL" id="ESO94362.1"/>
    </source>
</evidence>
<dbReference type="AlphaFoldDB" id="V4AC24"/>
<dbReference type="OrthoDB" id="6287653at2759"/>
<protein>
    <submittedName>
        <fullName evidence="2">Uncharacterized protein</fullName>
    </submittedName>
</protein>
<dbReference type="GeneID" id="20243954"/>
<organism evidence="2 3">
    <name type="scientific">Lottia gigantea</name>
    <name type="common">Giant owl limpet</name>
    <dbReference type="NCBI Taxonomy" id="225164"/>
    <lineage>
        <taxon>Eukaryota</taxon>
        <taxon>Metazoa</taxon>
        <taxon>Spiralia</taxon>
        <taxon>Lophotrochozoa</taxon>
        <taxon>Mollusca</taxon>
        <taxon>Gastropoda</taxon>
        <taxon>Patellogastropoda</taxon>
        <taxon>Lottioidea</taxon>
        <taxon>Lottiidae</taxon>
        <taxon>Lottia</taxon>
    </lineage>
</organism>
<reference evidence="2 3" key="1">
    <citation type="journal article" date="2013" name="Nature">
        <title>Insights into bilaterian evolution from three spiralian genomes.</title>
        <authorList>
            <person name="Simakov O."/>
            <person name="Marletaz F."/>
            <person name="Cho S.J."/>
            <person name="Edsinger-Gonzales E."/>
            <person name="Havlak P."/>
            <person name="Hellsten U."/>
            <person name="Kuo D.H."/>
            <person name="Larsson T."/>
            <person name="Lv J."/>
            <person name="Arendt D."/>
            <person name="Savage R."/>
            <person name="Osoegawa K."/>
            <person name="de Jong P."/>
            <person name="Grimwood J."/>
            <person name="Chapman J.A."/>
            <person name="Shapiro H."/>
            <person name="Aerts A."/>
            <person name="Otillar R.P."/>
            <person name="Terry A.Y."/>
            <person name="Boore J.L."/>
            <person name="Grigoriev I.V."/>
            <person name="Lindberg D.R."/>
            <person name="Seaver E.C."/>
            <person name="Weisblat D.A."/>
            <person name="Putnam N.H."/>
            <person name="Rokhsar D.S."/>
        </authorList>
    </citation>
    <scope>NUCLEOTIDE SEQUENCE [LARGE SCALE GENOMIC DNA]</scope>
</reference>